<dbReference type="EMBL" id="MAOE01000111">
    <property type="protein sequence ID" value="OJD59842.1"/>
    <property type="molecule type" value="Genomic_DNA"/>
</dbReference>
<gene>
    <name evidence="1" type="ORF">BAU25_17685</name>
</gene>
<name>A0A1J9T671_9BACI</name>
<dbReference type="Proteomes" id="UP000181873">
    <property type="component" value="Unassembled WGS sequence"/>
</dbReference>
<accession>A0A1J9T671</accession>
<dbReference type="RefSeq" id="WP_071758816.1">
    <property type="nucleotide sequence ID" value="NZ_CBCSIO010000006.1"/>
</dbReference>
<dbReference type="AlphaFoldDB" id="A0A1J9T671"/>
<evidence type="ECO:0008006" key="3">
    <source>
        <dbReference type="Google" id="ProtNLM"/>
    </source>
</evidence>
<sequence length="162" mass="17916">MSDSYYSTAQICVNGHKITARYEKTDGLRAEYCSDCGGKTINECTNCNDVIRGYYNVPGVISVGRKYKVPKYCHNCGQSYPWTEAALIAAKELAEEVEGLTPEEREILSQSIDDIVSNGPRTVVATTRFKKMTTKFGPGIATGFKDILVDLVSETVKKSLWP</sequence>
<dbReference type="Pfam" id="PF10083">
    <property type="entry name" value="DUF2321"/>
    <property type="match status" value="1"/>
</dbReference>
<protein>
    <recommendedName>
        <fullName evidence="3">DUF2321 domain-containing protein</fullName>
    </recommendedName>
</protein>
<evidence type="ECO:0000313" key="1">
    <source>
        <dbReference type="EMBL" id="OJD59842.1"/>
    </source>
</evidence>
<comment type="caution">
    <text evidence="1">The sequence shown here is derived from an EMBL/GenBank/DDBJ whole genome shotgun (WGS) entry which is preliminary data.</text>
</comment>
<organism evidence="1 2">
    <name type="scientific">Bacillus albus</name>
    <dbReference type="NCBI Taxonomy" id="2026189"/>
    <lineage>
        <taxon>Bacteria</taxon>
        <taxon>Bacillati</taxon>
        <taxon>Bacillota</taxon>
        <taxon>Bacilli</taxon>
        <taxon>Bacillales</taxon>
        <taxon>Bacillaceae</taxon>
        <taxon>Bacillus</taxon>
        <taxon>Bacillus cereus group</taxon>
    </lineage>
</organism>
<evidence type="ECO:0000313" key="2">
    <source>
        <dbReference type="Proteomes" id="UP000181873"/>
    </source>
</evidence>
<proteinExistence type="predicted"/>
<dbReference type="InterPro" id="IPR016891">
    <property type="entry name" value="DUF2321"/>
</dbReference>
<reference evidence="1 2" key="1">
    <citation type="submission" date="2016-06" db="EMBL/GenBank/DDBJ databases">
        <title>First insights into the genetic diversity and population structure of in the Bacillus cereus group bacteria from diverse marine environments.</title>
        <authorList>
            <person name="Liu Y."/>
            <person name="Lai Q."/>
            <person name="Shao Z."/>
        </authorList>
    </citation>
    <scope>NUCLEOTIDE SEQUENCE [LARGE SCALE GENOMIC DNA]</scope>
    <source>
        <strain evidence="1 2">N35-10-2</strain>
    </source>
</reference>